<evidence type="ECO:0000256" key="3">
    <source>
        <dbReference type="ARBA" id="ARBA00023242"/>
    </source>
</evidence>
<feature type="compositionally biased region" description="Basic and acidic residues" evidence="4">
    <location>
        <begin position="91"/>
        <end position="107"/>
    </location>
</feature>
<keyword evidence="6" id="KW-1185">Reference proteome</keyword>
<evidence type="ECO:0000256" key="2">
    <source>
        <dbReference type="ARBA" id="ARBA00005907"/>
    </source>
</evidence>
<accession>A0ABQ8UNC4</accession>
<proteinExistence type="inferred from homology"/>
<evidence type="ECO:0000256" key="1">
    <source>
        <dbReference type="ARBA" id="ARBA00004123"/>
    </source>
</evidence>
<feature type="region of interest" description="Disordered" evidence="4">
    <location>
        <begin position="91"/>
        <end position="111"/>
    </location>
</feature>
<feature type="region of interest" description="Disordered" evidence="4">
    <location>
        <begin position="706"/>
        <end position="1037"/>
    </location>
</feature>
<feature type="region of interest" description="Disordered" evidence="4">
    <location>
        <begin position="1"/>
        <end position="50"/>
    </location>
</feature>
<feature type="compositionally biased region" description="Acidic residues" evidence="4">
    <location>
        <begin position="715"/>
        <end position="725"/>
    </location>
</feature>
<organism evidence="5 6">
    <name type="scientific">Paratrimastix pyriformis</name>
    <dbReference type="NCBI Taxonomy" id="342808"/>
    <lineage>
        <taxon>Eukaryota</taxon>
        <taxon>Metamonada</taxon>
        <taxon>Preaxostyla</taxon>
        <taxon>Paratrimastigidae</taxon>
        <taxon>Paratrimastix</taxon>
    </lineage>
</organism>
<feature type="compositionally biased region" description="Low complexity" evidence="4">
    <location>
        <begin position="959"/>
        <end position="1026"/>
    </location>
</feature>
<feature type="compositionally biased region" description="Acidic residues" evidence="4">
    <location>
        <begin position="761"/>
        <end position="772"/>
    </location>
</feature>
<dbReference type="EMBL" id="JAPMOS010000017">
    <property type="protein sequence ID" value="KAJ4459798.1"/>
    <property type="molecule type" value="Genomic_DNA"/>
</dbReference>
<feature type="compositionally biased region" description="Acidic residues" evidence="4">
    <location>
        <begin position="844"/>
        <end position="890"/>
    </location>
</feature>
<feature type="compositionally biased region" description="Low complexity" evidence="4">
    <location>
        <begin position="908"/>
        <end position="920"/>
    </location>
</feature>
<evidence type="ECO:0000256" key="4">
    <source>
        <dbReference type="SAM" id="MobiDB-lite"/>
    </source>
</evidence>
<feature type="compositionally biased region" description="Acidic residues" evidence="4">
    <location>
        <begin position="808"/>
        <end position="828"/>
    </location>
</feature>
<comment type="caution">
    <text evidence="5">The sequence shown here is derived from an EMBL/GenBank/DDBJ whole genome shotgun (WGS) entry which is preliminary data.</text>
</comment>
<keyword evidence="3" id="KW-0539">Nucleus</keyword>
<evidence type="ECO:0000313" key="6">
    <source>
        <dbReference type="Proteomes" id="UP001141327"/>
    </source>
</evidence>
<dbReference type="InterPro" id="IPR005343">
    <property type="entry name" value="Noc2"/>
</dbReference>
<reference evidence="5" key="1">
    <citation type="journal article" date="2022" name="bioRxiv">
        <title>Genomics of Preaxostyla Flagellates Illuminates Evolutionary Transitions and the Path Towards Mitochondrial Loss.</title>
        <authorList>
            <person name="Novak L.V.F."/>
            <person name="Treitli S.C."/>
            <person name="Pyrih J."/>
            <person name="Halakuc P."/>
            <person name="Pipaliya S.V."/>
            <person name="Vacek V."/>
            <person name="Brzon O."/>
            <person name="Soukal P."/>
            <person name="Eme L."/>
            <person name="Dacks J.B."/>
            <person name="Karnkowska A."/>
            <person name="Elias M."/>
            <person name="Hampl V."/>
        </authorList>
    </citation>
    <scope>NUCLEOTIDE SEQUENCE</scope>
    <source>
        <strain evidence="5">RCP-MX</strain>
    </source>
</reference>
<evidence type="ECO:0000313" key="5">
    <source>
        <dbReference type="EMBL" id="KAJ4459798.1"/>
    </source>
</evidence>
<comment type="similarity">
    <text evidence="2">Belongs to the NOC2 family.</text>
</comment>
<comment type="subcellular location">
    <subcellularLocation>
        <location evidence="1">Nucleus</location>
    </subcellularLocation>
</comment>
<sequence length="1037" mass="114360">MEEFEGGIEPEDVNEDVEEPIDEEETEEISGAEEEDDDGEEGPQQKNAITRQEFEACVKKIREPNCSIKEIKKMLSMFTAACHVADVDAKPKQVKEKGSHEKPEKEKKARKYRPIASGELFTQLMNFCFSDFLSCLQEFVYRDSSKKATKAAAAAAGTSAEVATLRALPNLAKVEPLMRSFIMDTCHFLGSMQGQSTTMVPFMMTHLTAAAPLIAATDRTAKQAAALAAAAGMKTLSPAKKLLKAVLPFWLSDDEATHKEVLLLMHRLGRLSDALLEAAIRGAYDTFHSAANTPFPQSHLINGLVELCKINSRVTYRVAFMLVRELAGALRDAIAKRTETHTTHADEHTTQTRARIRAIAKQTRPLTSSGPDARTSVAASLTIRPPDPPRLWWRVMNAVQENANLVLSWKFLNRMRIWRSVLVEMAGTFLEVCQGAAQLANNVRVWPIRFHLVHLMLDVCHAARQYAPASSLLLEVLGSPDLQRATKPTKPQPVELVKMIRAPMALVRTRHYLDACVTAALDLLLQFCAQEAASVAFPELATPVVALLRRASKLVISGKHRKQMTGLVQQLMQNTEFITRQRATAEVAPADLKAVADLEGKLAADAQTLPPLLKVWQTRSQELARQHTILMLTIITIIAHHCIITTSPLCCVLQHAVLMSTIKEGEQILERGRESLMSDLTKAERKQLAKEIAKAKTEAKLAEKKLAEGEKAEGEESAEEEEEEGEGKKKPRMEAAVQPPKKKQPKGSLEDADALVPFDLNFDDDEEAEDDAFEARRPAKGKAKAPERELAVGESILTSGSLRPTDEAASEDEEEAGEAGSDDEDEEERRDAEELAHVGGPAKDEDDDEDEEAEEGMDKEEEGEEEEDDDEDISGGDEDEEDEEDEDEEVLPMQKGFAHSENAALLRKAQQAKPKQAAPAPQKPKPQPKTQSPKKKAAPQQQQPAPPKEAGKKHPRPAPAKAAQQQPKQQPKAQSPKKQAKAPQKQAQAPKKQPQAPKQAQSPKKQAQSPKKPQSPKKQPQAQSPKKQNKKPAGKKH</sequence>
<feature type="compositionally biased region" description="Acidic residues" evidence="4">
    <location>
        <begin position="1"/>
        <end position="41"/>
    </location>
</feature>
<feature type="compositionally biased region" description="Basic residues" evidence="4">
    <location>
        <begin position="1027"/>
        <end position="1037"/>
    </location>
</feature>
<gene>
    <name evidence="5" type="ORF">PAPYR_4195</name>
</gene>
<dbReference type="PANTHER" id="PTHR12687:SF4">
    <property type="entry name" value="NUCLEOLAR COMPLEX PROTEIN 2 HOMOLOG"/>
    <property type="match status" value="1"/>
</dbReference>
<protein>
    <submittedName>
        <fullName evidence="5">Ribosome assembly protein Noc2</fullName>
    </submittedName>
</protein>
<name>A0ABQ8UNC4_9EUKA</name>
<dbReference type="Proteomes" id="UP001141327">
    <property type="component" value="Unassembled WGS sequence"/>
</dbReference>
<dbReference type="PANTHER" id="PTHR12687">
    <property type="entry name" value="NUCLEOLAR COMPLEX 2 AND RAD4-RELATED"/>
    <property type="match status" value="1"/>
</dbReference>
<dbReference type="Pfam" id="PF03715">
    <property type="entry name" value="Noc2"/>
    <property type="match status" value="1"/>
</dbReference>